<comment type="function">
    <text evidence="2">With LigD forms a non-homologous end joining (NHEJ) DNA repair enzyme, which repairs dsDNA breaks with reduced fidelity. Binds linear dsDNA with 5'- and 3'- overhangs but not closed circular dsDNA nor ssDNA. Recruits and stimulates the ligase activity of LigD.</text>
</comment>
<accession>A0A0W0ZYL6</accession>
<dbReference type="OrthoDB" id="9795084at2"/>
<dbReference type="PANTHER" id="PTHR41251">
    <property type="entry name" value="NON-HOMOLOGOUS END JOINING PROTEIN KU"/>
    <property type="match status" value="1"/>
</dbReference>
<keyword evidence="2" id="KW-0234">DNA repair</keyword>
<keyword evidence="1 2" id="KW-0238">DNA-binding</keyword>
<keyword evidence="5" id="KW-1185">Reference proteome</keyword>
<dbReference type="GO" id="GO:0006303">
    <property type="term" value="P:double-strand break repair via nonhomologous end joining"/>
    <property type="evidence" value="ECO:0007669"/>
    <property type="project" value="UniProtKB-UniRule"/>
</dbReference>
<keyword evidence="2" id="KW-0233">DNA recombination</keyword>
<evidence type="ECO:0000256" key="1">
    <source>
        <dbReference type="ARBA" id="ARBA00023125"/>
    </source>
</evidence>
<gene>
    <name evidence="4" type="primary">ykoV</name>
    <name evidence="2" type="synonym">ku</name>
    <name evidence="4" type="ORF">Ltuc_2047</name>
</gene>
<evidence type="ECO:0000313" key="5">
    <source>
        <dbReference type="Proteomes" id="UP000054693"/>
    </source>
</evidence>
<dbReference type="GO" id="GO:0006310">
    <property type="term" value="P:DNA recombination"/>
    <property type="evidence" value="ECO:0007669"/>
    <property type="project" value="UniProtKB-KW"/>
</dbReference>
<dbReference type="NCBIfam" id="TIGR02772">
    <property type="entry name" value="Ku_bact"/>
    <property type="match status" value="1"/>
</dbReference>
<comment type="similarity">
    <text evidence="2">Belongs to the prokaryotic Ku family.</text>
</comment>
<dbReference type="RefSeq" id="WP_058521172.1">
    <property type="nucleotide sequence ID" value="NZ_CAAAIP010000006.1"/>
</dbReference>
<proteinExistence type="inferred from homology"/>
<dbReference type="PATRIC" id="fig|40335.7.peg.2179"/>
<dbReference type="CDD" id="cd00789">
    <property type="entry name" value="KU_like"/>
    <property type="match status" value="1"/>
</dbReference>
<comment type="caution">
    <text evidence="4">The sequence shown here is derived from an EMBL/GenBank/DDBJ whole genome shotgun (WGS) entry which is preliminary data.</text>
</comment>
<feature type="domain" description="Ku" evidence="3">
    <location>
        <begin position="53"/>
        <end position="183"/>
    </location>
</feature>
<dbReference type="STRING" id="40335.Ltuc_2047"/>
<dbReference type="EMBL" id="LNZA01000001">
    <property type="protein sequence ID" value="KTD74200.1"/>
    <property type="molecule type" value="Genomic_DNA"/>
</dbReference>
<dbReference type="SUPFAM" id="SSF100939">
    <property type="entry name" value="SPOC domain-like"/>
    <property type="match status" value="1"/>
</dbReference>
<protein>
    <recommendedName>
        <fullName evidence="2">Non-homologous end joining protein Ku</fullName>
    </recommendedName>
</protein>
<sequence>MPKSIWKGEISFGLVSIPISLYSIEEQDELKFNLLDKKTKSRVHYQRISEKTGKEVPWDQIVKGFEFEKDRYIIVDEKKFEKASPDLFKAINIEEFVDFQEIDSLYLMKPYYLIPESKNKKAYVLLRESLKKTNKAGVAKVIIRTKESICLIIPYHHALLLYLIHFKDEIREEREMDVPKEDLKNYKISQSEIKMAVTLINEMTTKWQPEKYHNEYREALRKWLDQQIAKQPVIKEEEDSEVAKESSADVVDFISLLKESMQKRKSSENSNKKKSS</sequence>
<dbReference type="PIRSF" id="PIRSF006493">
    <property type="entry name" value="Prok_Ku"/>
    <property type="match status" value="1"/>
</dbReference>
<dbReference type="InterPro" id="IPR009187">
    <property type="entry name" value="Prok_Ku"/>
</dbReference>
<dbReference type="InterPro" id="IPR006164">
    <property type="entry name" value="DNA_bd_Ku70/Ku80"/>
</dbReference>
<dbReference type="InterPro" id="IPR016194">
    <property type="entry name" value="SPOC-like_C_dom_sf"/>
</dbReference>
<evidence type="ECO:0000256" key="2">
    <source>
        <dbReference type="HAMAP-Rule" id="MF_01875"/>
    </source>
</evidence>
<dbReference type="Gene3D" id="2.40.290.10">
    <property type="match status" value="1"/>
</dbReference>
<keyword evidence="2" id="KW-0227">DNA damage</keyword>
<dbReference type="AlphaFoldDB" id="A0A0W0ZYL6"/>
<evidence type="ECO:0000259" key="3">
    <source>
        <dbReference type="SMART" id="SM00559"/>
    </source>
</evidence>
<dbReference type="HAMAP" id="MF_01875">
    <property type="entry name" value="Prokaryotic_Ku"/>
    <property type="match status" value="1"/>
</dbReference>
<dbReference type="Proteomes" id="UP000054693">
    <property type="component" value="Unassembled WGS sequence"/>
</dbReference>
<reference evidence="4 5" key="1">
    <citation type="submission" date="2015-11" db="EMBL/GenBank/DDBJ databases">
        <title>Genomic analysis of 38 Legionella species identifies large and diverse effector repertoires.</title>
        <authorList>
            <person name="Burstein D."/>
            <person name="Amaro F."/>
            <person name="Zusman T."/>
            <person name="Lifshitz Z."/>
            <person name="Cohen O."/>
            <person name="Gilbert J.A."/>
            <person name="Pupko T."/>
            <person name="Shuman H.A."/>
            <person name="Segal G."/>
        </authorList>
    </citation>
    <scope>NUCLEOTIDE SEQUENCE [LARGE SCALE GENOMIC DNA]</scope>
    <source>
        <strain evidence="4 5">ATCC 49180</strain>
    </source>
</reference>
<name>A0A0W0ZYL6_9GAMM</name>
<comment type="subunit">
    <text evidence="2">Homodimer. Interacts with LigD.</text>
</comment>
<dbReference type="PANTHER" id="PTHR41251:SF1">
    <property type="entry name" value="NON-HOMOLOGOUS END JOINING PROTEIN KU"/>
    <property type="match status" value="1"/>
</dbReference>
<dbReference type="SMART" id="SM00559">
    <property type="entry name" value="Ku78"/>
    <property type="match status" value="1"/>
</dbReference>
<evidence type="ECO:0000313" key="4">
    <source>
        <dbReference type="EMBL" id="KTD74200.1"/>
    </source>
</evidence>
<organism evidence="4 5">
    <name type="scientific">Legionella tucsonensis</name>
    <dbReference type="NCBI Taxonomy" id="40335"/>
    <lineage>
        <taxon>Bacteria</taxon>
        <taxon>Pseudomonadati</taxon>
        <taxon>Pseudomonadota</taxon>
        <taxon>Gammaproteobacteria</taxon>
        <taxon>Legionellales</taxon>
        <taxon>Legionellaceae</taxon>
        <taxon>Legionella</taxon>
    </lineage>
</organism>
<dbReference type="Pfam" id="PF02735">
    <property type="entry name" value="Ku"/>
    <property type="match status" value="1"/>
</dbReference>
<dbReference type="GO" id="GO:0003690">
    <property type="term" value="F:double-stranded DNA binding"/>
    <property type="evidence" value="ECO:0007669"/>
    <property type="project" value="UniProtKB-UniRule"/>
</dbReference>